<evidence type="ECO:0000256" key="1">
    <source>
        <dbReference type="SAM" id="MobiDB-lite"/>
    </source>
</evidence>
<sequence length="503" mass="56326">MSLRSRRAEHPTVTLELPQLDRCHDRAEKALSQTIAAYAKLESKVDTTRWKSIRSRGGVRLFRGRQLNCEGQTPLLCMGTLRGRFDEVMEGLYSDSTEEMLLKNAIKCPRLAESAVLYAVQRQTLCEPYAFTGVKWATIKLSVASNRDLCYFDKMGLVRQTSGKRMAYHVMQSVDLAEYPHKAKNKRVQMSLCYVLEELEDDLVGVYMQGEMNYSTISCFATPAVSEILLAIANTLECTRAKKLALMMSASCPTVSRRSSSRKYCSACQCSSSFFKSLTNCAGCSKHVCRKCRFREYVLVREGSHLKRAEFCSVCISKMNLSSLYQITVEASGYNVAGLPHKASFRMIEEETEVDIHGSDRSLTSFVRKSSAQMQDLSARGDNRASSLSSIGKASSEDEKHEGEDVLNSSRLKSGPFAVLEKNLVDMSGRSPCFTTSTRSSYGRDDEDPEQLHASLFAKLQQVSQQAEETLYFAREQSIVANSVRHRSRRHTQSSEGSGYTSQ</sequence>
<reference evidence="2" key="1">
    <citation type="submission" date="2023-04" db="EMBL/GenBank/DDBJ databases">
        <title>Phytophthora lilii NBRC 32176.</title>
        <authorList>
            <person name="Ichikawa N."/>
            <person name="Sato H."/>
            <person name="Tonouchi N."/>
        </authorList>
    </citation>
    <scope>NUCLEOTIDE SEQUENCE</scope>
    <source>
        <strain evidence="2">NBRC 32176</strain>
    </source>
</reference>
<feature type="compositionally biased region" description="Polar residues" evidence="1">
    <location>
        <begin position="494"/>
        <end position="503"/>
    </location>
</feature>
<dbReference type="InterPro" id="IPR023393">
    <property type="entry name" value="START-like_dom_sf"/>
</dbReference>
<dbReference type="Gene3D" id="3.30.530.20">
    <property type="match status" value="1"/>
</dbReference>
<dbReference type="InterPro" id="IPR011011">
    <property type="entry name" value="Znf_FYVE_PHD"/>
</dbReference>
<evidence type="ECO:0000313" key="2">
    <source>
        <dbReference type="EMBL" id="GMF10626.1"/>
    </source>
</evidence>
<organism evidence="2 3">
    <name type="scientific">Phytophthora lilii</name>
    <dbReference type="NCBI Taxonomy" id="2077276"/>
    <lineage>
        <taxon>Eukaryota</taxon>
        <taxon>Sar</taxon>
        <taxon>Stramenopiles</taxon>
        <taxon>Oomycota</taxon>
        <taxon>Peronosporomycetes</taxon>
        <taxon>Peronosporales</taxon>
        <taxon>Peronosporaceae</taxon>
        <taxon>Phytophthora</taxon>
    </lineage>
</organism>
<gene>
    <name evidence="2" type="ORF">Plil01_000140900</name>
</gene>
<dbReference type="PANTHER" id="PTHR13510:SF44">
    <property type="entry name" value="RABENOSYN-5"/>
    <property type="match status" value="1"/>
</dbReference>
<keyword evidence="3" id="KW-1185">Reference proteome</keyword>
<evidence type="ECO:0000313" key="3">
    <source>
        <dbReference type="Proteomes" id="UP001165083"/>
    </source>
</evidence>
<proteinExistence type="predicted"/>
<comment type="caution">
    <text evidence="2">The sequence shown here is derived from an EMBL/GenBank/DDBJ whole genome shotgun (WGS) entry which is preliminary data.</text>
</comment>
<dbReference type="AlphaFoldDB" id="A0A9W6TCF5"/>
<accession>A0A9W6TCF5</accession>
<dbReference type="InterPro" id="IPR052727">
    <property type="entry name" value="Rab4/Rab5_effector"/>
</dbReference>
<feature type="compositionally biased region" description="Basic and acidic residues" evidence="1">
    <location>
        <begin position="395"/>
        <end position="404"/>
    </location>
</feature>
<name>A0A9W6TCF5_9STRA</name>
<feature type="region of interest" description="Disordered" evidence="1">
    <location>
        <begin position="374"/>
        <end position="408"/>
    </location>
</feature>
<dbReference type="OrthoDB" id="125084at2759"/>
<protein>
    <submittedName>
        <fullName evidence="2">Unnamed protein product</fullName>
    </submittedName>
</protein>
<feature type="region of interest" description="Disordered" evidence="1">
    <location>
        <begin position="482"/>
        <end position="503"/>
    </location>
</feature>
<dbReference type="EMBL" id="BSXW01000050">
    <property type="protein sequence ID" value="GMF10626.1"/>
    <property type="molecule type" value="Genomic_DNA"/>
</dbReference>
<dbReference type="PANTHER" id="PTHR13510">
    <property type="entry name" value="FYVE-FINGER-CONTAINING RAB5 EFFECTOR PROTEIN RABENOSYN-5-RELATED"/>
    <property type="match status" value="1"/>
</dbReference>
<dbReference type="SUPFAM" id="SSF57903">
    <property type="entry name" value="FYVE/PHD zinc finger"/>
    <property type="match status" value="1"/>
</dbReference>
<dbReference type="Proteomes" id="UP001165083">
    <property type="component" value="Unassembled WGS sequence"/>
</dbReference>